<evidence type="ECO:0000313" key="1">
    <source>
        <dbReference type="EMBL" id="MCJ8732442.1"/>
    </source>
</evidence>
<keyword evidence="2" id="KW-1185">Reference proteome</keyword>
<name>A0ACC5YAP2_9TELE</name>
<gene>
    <name evidence="1" type="ORF">PDJAM_G00211460</name>
</gene>
<accession>A0ACC5YAP2</accession>
<organism evidence="1 2">
    <name type="scientific">Pangasius djambal</name>
    <dbReference type="NCBI Taxonomy" id="1691987"/>
    <lineage>
        <taxon>Eukaryota</taxon>
        <taxon>Metazoa</taxon>
        <taxon>Chordata</taxon>
        <taxon>Craniata</taxon>
        <taxon>Vertebrata</taxon>
        <taxon>Euteleostomi</taxon>
        <taxon>Actinopterygii</taxon>
        <taxon>Neopterygii</taxon>
        <taxon>Teleostei</taxon>
        <taxon>Ostariophysi</taxon>
        <taxon>Siluriformes</taxon>
        <taxon>Pangasiidae</taxon>
        <taxon>Pangasius</taxon>
    </lineage>
</organism>
<protein>
    <submittedName>
        <fullName evidence="1">Uncharacterized protein</fullName>
    </submittedName>
</protein>
<proteinExistence type="predicted"/>
<reference evidence="1" key="1">
    <citation type="submission" date="2020-02" db="EMBL/GenBank/DDBJ databases">
        <title>Genome sequencing of the panga catfish, Pangasius djambal.</title>
        <authorList>
            <person name="Wen M."/>
            <person name="Zahm M."/>
            <person name="Roques C."/>
            <person name="Cabau C."/>
            <person name="Klopp C."/>
            <person name="Donnadieu C."/>
            <person name="Jouanno E."/>
            <person name="Avarre J.-C."/>
            <person name="Campet M."/>
            <person name="Ha T."/>
            <person name="Dugue R."/>
            <person name="Lampietro C."/>
            <person name="Louis A."/>
            <person name="Herpin A."/>
            <person name="Echchiki A."/>
            <person name="Berthelot C."/>
            <person name="Parey E."/>
            <person name="Roest-Crollius H."/>
            <person name="Braasch I."/>
            <person name="Postlethwait J.H."/>
            <person name="Bobe J."/>
            <person name="Montfort J."/>
            <person name="Bouchez O."/>
            <person name="Begum T."/>
            <person name="Schartl M."/>
            <person name="Gustiano R."/>
            <person name="Guiguen Y."/>
        </authorList>
    </citation>
    <scope>NUCLEOTIDE SEQUENCE</scope>
    <source>
        <strain evidence="1">Pdj_M5554</strain>
    </source>
</reference>
<evidence type="ECO:0000313" key="2">
    <source>
        <dbReference type="Proteomes" id="UP000830395"/>
    </source>
</evidence>
<dbReference type="Proteomes" id="UP000830395">
    <property type="component" value="Chromosome 5"/>
</dbReference>
<sequence length="155" mass="17694">MQDLRRSMIQQASVYTTLVTVRGSRQCRASCMTHTASISRQNYSMSRLCISVLLCTMILLPLSIAVSHSGSESGEGSLDSSEDTVSKMEREETYIMPYWNMWSSDFYGWMEELRAQGAYDTLLDLARTYWAHFPLSSYLGYDSITYPEQSEDTDN</sequence>
<comment type="caution">
    <text evidence="1">The sequence shown here is derived from an EMBL/GenBank/DDBJ whole genome shotgun (WGS) entry which is preliminary data.</text>
</comment>
<dbReference type="EMBL" id="CM040979">
    <property type="protein sequence ID" value="MCJ8732442.1"/>
    <property type="molecule type" value="Genomic_DNA"/>
</dbReference>